<evidence type="ECO:0000256" key="3">
    <source>
        <dbReference type="ARBA" id="ARBA00007971"/>
    </source>
</evidence>
<keyword evidence="6 11" id="KW-1133">Transmembrane helix</keyword>
<accession>A0ABU7VN64</accession>
<keyword evidence="8 9" id="KW-0975">Bacterial flagellum</keyword>
<dbReference type="InterPro" id="IPR043427">
    <property type="entry name" value="YscJ/FliF"/>
</dbReference>
<dbReference type="InterPro" id="IPR006182">
    <property type="entry name" value="FliF_N_dom"/>
</dbReference>
<dbReference type="Gene3D" id="3.30.300.30">
    <property type="match status" value="1"/>
</dbReference>
<evidence type="ECO:0000256" key="6">
    <source>
        <dbReference type="ARBA" id="ARBA00022989"/>
    </source>
</evidence>
<evidence type="ECO:0000256" key="7">
    <source>
        <dbReference type="ARBA" id="ARBA00023136"/>
    </source>
</evidence>
<dbReference type="Pfam" id="PF01514">
    <property type="entry name" value="YscJ_FliF"/>
    <property type="match status" value="1"/>
</dbReference>
<keyword evidence="14" id="KW-0969">Cilium</keyword>
<keyword evidence="14" id="KW-0282">Flagellum</keyword>
<dbReference type="NCBIfam" id="TIGR00206">
    <property type="entry name" value="fliF"/>
    <property type="match status" value="1"/>
</dbReference>
<feature type="transmembrane region" description="Helical" evidence="11">
    <location>
        <begin position="25"/>
        <end position="45"/>
    </location>
</feature>
<gene>
    <name evidence="14" type="primary">fliF</name>
    <name evidence="14" type="ORF">V3851_05165</name>
</gene>
<feature type="compositionally biased region" description="Low complexity" evidence="10">
    <location>
        <begin position="338"/>
        <end position="349"/>
    </location>
</feature>
<evidence type="ECO:0000256" key="11">
    <source>
        <dbReference type="SAM" id="Phobius"/>
    </source>
</evidence>
<evidence type="ECO:0000256" key="1">
    <source>
        <dbReference type="ARBA" id="ARBA00004117"/>
    </source>
</evidence>
<keyword evidence="14" id="KW-0966">Cell projection</keyword>
<comment type="similarity">
    <text evidence="3 9">Belongs to the FliF family.</text>
</comment>
<comment type="caution">
    <text evidence="14">The sequence shown here is derived from an EMBL/GenBank/DDBJ whole genome shotgun (WGS) entry which is preliminary data.</text>
</comment>
<evidence type="ECO:0000256" key="5">
    <source>
        <dbReference type="ARBA" id="ARBA00022692"/>
    </source>
</evidence>
<dbReference type="PIRSF" id="PIRSF004862">
    <property type="entry name" value="FliF"/>
    <property type="match status" value="1"/>
</dbReference>
<dbReference type="InterPro" id="IPR045851">
    <property type="entry name" value="AMP-bd_C_sf"/>
</dbReference>
<evidence type="ECO:0000259" key="12">
    <source>
        <dbReference type="Pfam" id="PF01514"/>
    </source>
</evidence>
<feature type="transmembrane region" description="Helical" evidence="11">
    <location>
        <begin position="447"/>
        <end position="467"/>
    </location>
</feature>
<dbReference type="PANTHER" id="PTHR30046:SF0">
    <property type="entry name" value="FLAGELLAR M-RING PROTEIN"/>
    <property type="match status" value="1"/>
</dbReference>
<evidence type="ECO:0000256" key="10">
    <source>
        <dbReference type="SAM" id="MobiDB-lite"/>
    </source>
</evidence>
<evidence type="ECO:0000313" key="15">
    <source>
        <dbReference type="Proteomes" id="UP001306950"/>
    </source>
</evidence>
<evidence type="ECO:0000256" key="4">
    <source>
        <dbReference type="ARBA" id="ARBA00022475"/>
    </source>
</evidence>
<keyword evidence="4" id="KW-1003">Cell membrane</keyword>
<keyword evidence="15" id="KW-1185">Reference proteome</keyword>
<dbReference type="InterPro" id="IPR000067">
    <property type="entry name" value="FlgMring_FliF"/>
</dbReference>
<sequence length="529" mass="57241">MNERIVQYRDKLTGYWSRFSKKQKILLISTIGIILLAIVLLTVQFSKTEYEVAFTNLDSTDAAGIIEYLESGGIPYKLGPDGTSISVPSKDASRVKVDVGSQGIVQNGSIGWEAFNESSSLIGMTDNEFNVKYKSALNGEIEQLLKRMQGVNDAKVLINLPAENVFASPNEQEKASASVVVSFKPGYRPSQEAIDGYFNLVKTSVPNLPIENISLSSSNDTVLLPTGQGGQTGSLMTAVQENMALQKKFESDVKQSVKQFLATLMGQDKVEVLVTSKLNFDQVSQKENLVTPVDTENMKGIEISAQKIQKSYTGAANPEGGVAGTGETDVANYPAADTSGAGASSEESSSTINYEVNRITKDIVASPYVIKDLTINVAVEPPDGQQTLDDTTQTAIENILTNIVGSYLADSGTTYTDADLERKVSVYSQPFHSSGANTSGLSLSSPVVWGVGAAALLAIAGVVFLLIRRNRNKQEEAEEEIPLPLTPEFPSINLETVTNENQVRKQLETLAKKKPDEFVNLLRTWLADE</sequence>
<evidence type="ECO:0000256" key="8">
    <source>
        <dbReference type="ARBA" id="ARBA00023143"/>
    </source>
</evidence>
<dbReference type="PRINTS" id="PR01009">
    <property type="entry name" value="FLGMRINGFLIF"/>
</dbReference>
<name>A0ABU7VN64_9BACL</name>
<organism evidence="14 15">
    <name type="scientific">Paenibacillus haidiansis</name>
    <dbReference type="NCBI Taxonomy" id="1574488"/>
    <lineage>
        <taxon>Bacteria</taxon>
        <taxon>Bacillati</taxon>
        <taxon>Bacillota</taxon>
        <taxon>Bacilli</taxon>
        <taxon>Bacillales</taxon>
        <taxon>Paenibacillaceae</taxon>
        <taxon>Paenibacillus</taxon>
    </lineage>
</organism>
<comment type="function">
    <text evidence="9">The M ring may be actively involved in energy transduction.</text>
</comment>
<keyword evidence="7 11" id="KW-0472">Membrane</keyword>
<feature type="region of interest" description="Disordered" evidence="10">
    <location>
        <begin position="318"/>
        <end position="349"/>
    </location>
</feature>
<evidence type="ECO:0000256" key="9">
    <source>
        <dbReference type="PIRNR" id="PIRNR004862"/>
    </source>
</evidence>
<protein>
    <recommendedName>
        <fullName evidence="9">Flagellar M-ring protein</fullName>
    </recommendedName>
</protein>
<dbReference type="EMBL" id="JAZHPZ010000002">
    <property type="protein sequence ID" value="MEF2965216.1"/>
    <property type="molecule type" value="Genomic_DNA"/>
</dbReference>
<feature type="domain" description="Flagellar M-ring C-terminal" evidence="13">
    <location>
        <begin position="261"/>
        <end position="405"/>
    </location>
</feature>
<dbReference type="RefSeq" id="WP_331845455.1">
    <property type="nucleotide sequence ID" value="NZ_JAZHPZ010000002.1"/>
</dbReference>
<comment type="subcellular location">
    <subcellularLocation>
        <location evidence="1 9">Bacterial flagellum basal body</location>
    </subcellularLocation>
    <subcellularLocation>
        <location evidence="2">Cell membrane</location>
        <topology evidence="2">Multi-pass membrane protein</topology>
    </subcellularLocation>
</comment>
<dbReference type="Pfam" id="PF08345">
    <property type="entry name" value="YscJ_FliF_C"/>
    <property type="match status" value="1"/>
</dbReference>
<feature type="domain" description="Flagellar M-ring N-terminal" evidence="12">
    <location>
        <begin position="46"/>
        <end position="223"/>
    </location>
</feature>
<evidence type="ECO:0000259" key="13">
    <source>
        <dbReference type="Pfam" id="PF08345"/>
    </source>
</evidence>
<proteinExistence type="inferred from homology"/>
<dbReference type="Proteomes" id="UP001306950">
    <property type="component" value="Unassembled WGS sequence"/>
</dbReference>
<evidence type="ECO:0000313" key="14">
    <source>
        <dbReference type="EMBL" id="MEF2965216.1"/>
    </source>
</evidence>
<reference evidence="14 15" key="1">
    <citation type="submission" date="2024-02" db="EMBL/GenBank/DDBJ databases">
        <title>A nitrogen-fixing paenibacillus bacterium.</title>
        <authorList>
            <person name="Zhang W.L."/>
            <person name="Chen S.F."/>
        </authorList>
    </citation>
    <scope>NUCLEOTIDE SEQUENCE [LARGE SCALE GENOMIC DNA]</scope>
    <source>
        <strain evidence="14 15">M1</strain>
    </source>
</reference>
<evidence type="ECO:0000256" key="2">
    <source>
        <dbReference type="ARBA" id="ARBA00004651"/>
    </source>
</evidence>
<keyword evidence="5 11" id="KW-0812">Transmembrane</keyword>
<dbReference type="PANTHER" id="PTHR30046">
    <property type="entry name" value="FLAGELLAR M-RING PROTEIN"/>
    <property type="match status" value="1"/>
</dbReference>
<dbReference type="InterPro" id="IPR013556">
    <property type="entry name" value="Flag_M-ring_C"/>
</dbReference>